<name>A0A367L219_9HYPO</name>
<dbReference type="AlphaFoldDB" id="A0A367L219"/>
<dbReference type="STRING" id="1330021.A0A367L219"/>
<evidence type="ECO:0000313" key="2">
    <source>
        <dbReference type="Proteomes" id="UP000253664"/>
    </source>
</evidence>
<proteinExistence type="predicted"/>
<evidence type="ECO:0008006" key="3">
    <source>
        <dbReference type="Google" id="ProtNLM"/>
    </source>
</evidence>
<comment type="caution">
    <text evidence="1">The sequence shown here is derived from an EMBL/GenBank/DDBJ whole genome shotgun (WGS) entry which is preliminary data.</text>
</comment>
<reference evidence="1 2" key="1">
    <citation type="journal article" date="2015" name="BMC Genomics">
        <title>Insights from the genome of Ophiocordyceps polyrhachis-furcata to pathogenicity and host specificity in insect fungi.</title>
        <authorList>
            <person name="Wichadakul D."/>
            <person name="Kobmoo N."/>
            <person name="Ingsriswang S."/>
            <person name="Tangphatsornruang S."/>
            <person name="Chantasingh D."/>
            <person name="Luangsa-ard J.J."/>
            <person name="Eurwilaichitr L."/>
        </authorList>
    </citation>
    <scope>NUCLEOTIDE SEQUENCE [LARGE SCALE GENOMIC DNA]</scope>
    <source>
        <strain evidence="1 2">BCC 54312</strain>
    </source>
</reference>
<dbReference type="InterPro" id="IPR022036">
    <property type="entry name" value="DUF3605"/>
</dbReference>
<dbReference type="EMBL" id="LKCN02000019">
    <property type="protein sequence ID" value="RCI08489.1"/>
    <property type="molecule type" value="Genomic_DNA"/>
</dbReference>
<sequence length="228" mass="25811">MGDEDMKTTADGMAFALTAVDRELLSQTDDQFKSHSWQELKEIIGEKKPRVDGLHVLPIAYGASPEANDLAALKRKPSDLGRYIKWATEIKKQYGSMTAFILANRLPRTWGQPPFSPESQIPFDNAADYKVLRNDWPYGMESGISHLVVWSRTPIPTDAETGDLTAESRALIQGFVNRYFLASLGPGGEDRVLWFKNWVALQSVRSLEHFHVLVCDVDEDQLERWVED</sequence>
<dbReference type="Proteomes" id="UP000253664">
    <property type="component" value="Unassembled WGS sequence"/>
</dbReference>
<gene>
    <name evidence="1" type="ORF">L249_8783</name>
</gene>
<protein>
    <recommendedName>
        <fullName evidence="3">N-acetylglucosamine-induced protein 1</fullName>
    </recommendedName>
</protein>
<dbReference type="GO" id="GO:0005737">
    <property type="term" value="C:cytoplasm"/>
    <property type="evidence" value="ECO:0007669"/>
    <property type="project" value="TreeGrafter"/>
</dbReference>
<dbReference type="PANTHER" id="PTHR35020:SF2">
    <property type="entry name" value="N-ACETYLGLUCOSAMINE-INDUCED PROTEIN 1"/>
    <property type="match status" value="1"/>
</dbReference>
<dbReference type="PANTHER" id="PTHR35020">
    <property type="entry name" value="N-ACETYLGLUCOSAMINE-INDUCED PROTEIN 1"/>
    <property type="match status" value="1"/>
</dbReference>
<dbReference type="OrthoDB" id="498286at2759"/>
<dbReference type="GO" id="GO:0006044">
    <property type="term" value="P:N-acetylglucosamine metabolic process"/>
    <property type="evidence" value="ECO:0007669"/>
    <property type="project" value="TreeGrafter"/>
</dbReference>
<organism evidence="1 2">
    <name type="scientific">Ophiocordyceps polyrhachis-furcata BCC 54312</name>
    <dbReference type="NCBI Taxonomy" id="1330021"/>
    <lineage>
        <taxon>Eukaryota</taxon>
        <taxon>Fungi</taxon>
        <taxon>Dikarya</taxon>
        <taxon>Ascomycota</taxon>
        <taxon>Pezizomycotina</taxon>
        <taxon>Sordariomycetes</taxon>
        <taxon>Hypocreomycetidae</taxon>
        <taxon>Hypocreales</taxon>
        <taxon>Ophiocordycipitaceae</taxon>
        <taxon>Ophiocordyceps</taxon>
    </lineage>
</organism>
<dbReference type="Pfam" id="PF12239">
    <property type="entry name" value="DUF3605"/>
    <property type="match status" value="1"/>
</dbReference>
<keyword evidence="2" id="KW-1185">Reference proteome</keyword>
<evidence type="ECO:0000313" key="1">
    <source>
        <dbReference type="EMBL" id="RCI08489.1"/>
    </source>
</evidence>
<accession>A0A367L219</accession>